<sequence>NISVMHHHNAIKFGTCFTFIHIFKLWKHEIPRFSKIAILLNRVKPHLMGQPLNLEYDHFE</sequence>
<name>A0ABD1EVT1_HYPHA</name>
<evidence type="ECO:0000313" key="1">
    <source>
        <dbReference type="EMBL" id="KAL1505146.1"/>
    </source>
</evidence>
<reference evidence="1 2" key="1">
    <citation type="submission" date="2024-05" db="EMBL/GenBank/DDBJ databases">
        <title>Genetic variation in Jamaican populations of the coffee berry borer (Hypothenemus hampei).</title>
        <authorList>
            <person name="Errbii M."/>
            <person name="Myrie A."/>
        </authorList>
    </citation>
    <scope>NUCLEOTIDE SEQUENCE [LARGE SCALE GENOMIC DNA]</scope>
    <source>
        <strain evidence="1">JA-Hopewell-2020-01-JO</strain>
        <tissue evidence="1">Whole body</tissue>
    </source>
</reference>
<organism evidence="1 2">
    <name type="scientific">Hypothenemus hampei</name>
    <name type="common">Coffee berry borer</name>
    <dbReference type="NCBI Taxonomy" id="57062"/>
    <lineage>
        <taxon>Eukaryota</taxon>
        <taxon>Metazoa</taxon>
        <taxon>Ecdysozoa</taxon>
        <taxon>Arthropoda</taxon>
        <taxon>Hexapoda</taxon>
        <taxon>Insecta</taxon>
        <taxon>Pterygota</taxon>
        <taxon>Neoptera</taxon>
        <taxon>Endopterygota</taxon>
        <taxon>Coleoptera</taxon>
        <taxon>Polyphaga</taxon>
        <taxon>Cucujiformia</taxon>
        <taxon>Curculionidae</taxon>
        <taxon>Scolytinae</taxon>
        <taxon>Hypothenemus</taxon>
    </lineage>
</organism>
<proteinExistence type="predicted"/>
<dbReference type="AlphaFoldDB" id="A0ABD1EVT1"/>
<dbReference type="Proteomes" id="UP001566132">
    <property type="component" value="Unassembled WGS sequence"/>
</dbReference>
<accession>A0ABD1EVT1</accession>
<feature type="non-terminal residue" evidence="1">
    <location>
        <position position="1"/>
    </location>
</feature>
<gene>
    <name evidence="1" type="ORF">ABEB36_004769</name>
</gene>
<dbReference type="EMBL" id="JBDJPC010000004">
    <property type="protein sequence ID" value="KAL1505146.1"/>
    <property type="molecule type" value="Genomic_DNA"/>
</dbReference>
<comment type="caution">
    <text evidence="1">The sequence shown here is derived from an EMBL/GenBank/DDBJ whole genome shotgun (WGS) entry which is preliminary data.</text>
</comment>
<protein>
    <submittedName>
        <fullName evidence="1">Uncharacterized protein</fullName>
    </submittedName>
</protein>
<evidence type="ECO:0000313" key="2">
    <source>
        <dbReference type="Proteomes" id="UP001566132"/>
    </source>
</evidence>
<keyword evidence="2" id="KW-1185">Reference proteome</keyword>